<keyword evidence="2" id="KW-0732">Signal</keyword>
<keyword evidence="5" id="KW-1185">Reference proteome</keyword>
<proteinExistence type="predicted"/>
<dbReference type="eggNOG" id="COG5184">
    <property type="taxonomic scope" value="Bacteria"/>
</dbReference>
<reference evidence="4 5" key="2">
    <citation type="journal article" date="2008" name="Science">
        <title>Environmental genomics reveals a single-species ecosystem deep within Earth.</title>
        <authorList>
            <person name="Chivian D."/>
            <person name="Brodie E.L."/>
            <person name="Alm E.J."/>
            <person name="Culley D.E."/>
            <person name="Dehal P.S."/>
            <person name="Desantis T.Z."/>
            <person name="Gihring T.M."/>
            <person name="Lapidus A."/>
            <person name="Lin L.H."/>
            <person name="Lowry S.R."/>
            <person name="Moser D.P."/>
            <person name="Richardson P.M."/>
            <person name="Southam G."/>
            <person name="Wanger G."/>
            <person name="Pratt L.M."/>
            <person name="Andersen G.L."/>
            <person name="Hazen T.C."/>
            <person name="Brockman F.J."/>
            <person name="Arkin A.P."/>
            <person name="Onstott T.C."/>
        </authorList>
    </citation>
    <scope>NUCLEOTIDE SEQUENCE [LARGE SCALE GENOMIC DNA]</scope>
    <source>
        <strain evidence="4 5">MP104C</strain>
    </source>
</reference>
<feature type="domain" description="SLH" evidence="3">
    <location>
        <begin position="28"/>
        <end position="91"/>
    </location>
</feature>
<dbReference type="PROSITE" id="PS51257">
    <property type="entry name" value="PROKAR_LIPOPROTEIN"/>
    <property type="match status" value="1"/>
</dbReference>
<dbReference type="EMBL" id="CP000860">
    <property type="protein sequence ID" value="ACA60603.1"/>
    <property type="molecule type" value="Genomic_DNA"/>
</dbReference>
<dbReference type="InterPro" id="IPR051465">
    <property type="entry name" value="Cell_Envelope_Struct_Comp"/>
</dbReference>
<evidence type="ECO:0000256" key="2">
    <source>
        <dbReference type="SAM" id="SignalP"/>
    </source>
</evidence>
<feature type="domain" description="SLH" evidence="3">
    <location>
        <begin position="155"/>
        <end position="218"/>
    </location>
</feature>
<dbReference type="PROSITE" id="PS51272">
    <property type="entry name" value="SLH"/>
    <property type="match status" value="2"/>
</dbReference>
<evidence type="ECO:0000256" key="1">
    <source>
        <dbReference type="ARBA" id="ARBA00022737"/>
    </source>
</evidence>
<dbReference type="Proteomes" id="UP000008544">
    <property type="component" value="Chromosome"/>
</dbReference>
<dbReference type="PANTHER" id="PTHR43308:SF5">
    <property type="entry name" value="S-LAYER PROTEIN _ PEPTIDOGLYCAN ENDO-BETA-N-ACETYLGLUCOSAMINIDASE"/>
    <property type="match status" value="1"/>
</dbReference>
<feature type="signal peptide" evidence="2">
    <location>
        <begin position="1"/>
        <end position="26"/>
    </location>
</feature>
<organism evidence="4 5">
    <name type="scientific">Desulforudis audaxviator (strain MP104C)</name>
    <dbReference type="NCBI Taxonomy" id="477974"/>
    <lineage>
        <taxon>Bacteria</taxon>
        <taxon>Bacillati</taxon>
        <taxon>Bacillota</taxon>
        <taxon>Clostridia</taxon>
        <taxon>Thermoanaerobacterales</taxon>
        <taxon>Candidatus Desulforudaceae</taxon>
        <taxon>Candidatus Desulforudis</taxon>
    </lineage>
</organism>
<reference evidence="5" key="1">
    <citation type="submission" date="2007-10" db="EMBL/GenBank/DDBJ databases">
        <title>Complete sequence of chromosome of Desulforudis audaxviator MP104C.</title>
        <authorList>
            <person name="Copeland A."/>
            <person name="Lucas S."/>
            <person name="Lapidus A."/>
            <person name="Barry K."/>
            <person name="Glavina del Rio T."/>
            <person name="Dalin E."/>
            <person name="Tice H."/>
            <person name="Bruce D."/>
            <person name="Pitluck S."/>
            <person name="Lowry S.R."/>
            <person name="Larimer F."/>
            <person name="Land M.L."/>
            <person name="Hauser L."/>
            <person name="Kyrpides N."/>
            <person name="Ivanova N.N."/>
            <person name="Richardson P."/>
        </authorList>
    </citation>
    <scope>NUCLEOTIDE SEQUENCE [LARGE SCALE GENOMIC DNA]</scope>
    <source>
        <strain evidence="5">MP104C</strain>
    </source>
</reference>
<sequence length="748" mass="81629">MKSKGLFCLMAAAVFLLACGTVAAQADEGFTEFKDTQGYWAAEAIARVNALGLVRGYPDGTFLPRNEVSRQELVVMVVRTLGLEDEAQRLDVNALRLTLPADVSSWAKGPVALAVQKGWISQTGLADVPFRAAATRLDVAVLVASALKLSPENALLTFADLQSIPANYRPYVAAVVRAGIMTGVPGNRFEPWRGVTRAEMTALMAKMLDAGLVNPVPGRYFTAELVTADSRRVVLRTAAGSRTYDLAAFNLVYKGADKVAVSTLRAGDNVRVVLDADNRCRFLAYTESGVAGTPSGTPSETTTTYRGTVDAVRLGTPPTLDLRRDTGGTVSLPLRSDVRITRQGTAQDLTALYRGAAVEVRVTAGQVTEIIIGETASAPSTGDVKAYVINNYPGLSYFSVRYDNGTRGEVNVSAATRFYRGTRSADYSVISRGARVELIRSGGNVVGVRVLDEDRKIFGEVVTVRAADITVEDGDKHQVSLSFAAGVTVRDADGNRMAVEDIKAGDRVALQLDAAGKVAAVALDLRQGEKEGIVTYLRTATAPRITIEDSRGRSETYMLVDDVQVTRDGLTRQLRDVVEGDRVRLVLNRHDEVIQIVILEKDVGRQYRGKVTALNLSRYEITIERDGRSTKYELDRNVKAERDGRSLYIDEVLIGAEVELVLTGSRVTTVKVTEDKNIRVEGEIVRVDLDRERLTIEQASGGVFRFFFESNAVLRDRGGSALRLRDLREGWEVRLELRNGEIRRLDVL</sequence>
<dbReference type="KEGG" id="dau:Daud_2116"/>
<keyword evidence="1" id="KW-0677">Repeat</keyword>
<dbReference type="AlphaFoldDB" id="B1I6F5"/>
<dbReference type="OrthoDB" id="2611444at2"/>
<evidence type="ECO:0000313" key="4">
    <source>
        <dbReference type="EMBL" id="ACA60603.1"/>
    </source>
</evidence>
<feature type="chain" id="PRO_5002765375" evidence="2">
    <location>
        <begin position="27"/>
        <end position="748"/>
    </location>
</feature>
<accession>B1I6F5</accession>
<dbReference type="RefSeq" id="WP_012303178.1">
    <property type="nucleotide sequence ID" value="NC_010424.1"/>
</dbReference>
<protein>
    <submittedName>
        <fullName evidence="4">S-layer domain protein</fullName>
    </submittedName>
</protein>
<dbReference type="InterPro" id="IPR001119">
    <property type="entry name" value="SLH_dom"/>
</dbReference>
<dbReference type="STRING" id="477974.Daud_2116"/>
<name>B1I6F5_DESAP</name>
<gene>
    <name evidence="4" type="ordered locus">Daud_2116</name>
</gene>
<dbReference type="HOGENOM" id="CLU_368716_0_0_9"/>
<evidence type="ECO:0000259" key="3">
    <source>
        <dbReference type="PROSITE" id="PS51272"/>
    </source>
</evidence>
<evidence type="ECO:0000313" key="5">
    <source>
        <dbReference type="Proteomes" id="UP000008544"/>
    </source>
</evidence>
<dbReference type="PANTHER" id="PTHR43308">
    <property type="entry name" value="OUTER MEMBRANE PROTEIN ALPHA-RELATED"/>
    <property type="match status" value="1"/>
</dbReference>
<dbReference type="Pfam" id="PF00395">
    <property type="entry name" value="SLH"/>
    <property type="match status" value="2"/>
</dbReference>